<comment type="caution">
    <text evidence="2">The sequence shown here is derived from an EMBL/GenBank/DDBJ whole genome shotgun (WGS) entry which is preliminary data.</text>
</comment>
<dbReference type="EMBL" id="JABSTR010000002">
    <property type="protein sequence ID" value="KAH9364002.1"/>
    <property type="molecule type" value="Genomic_DNA"/>
</dbReference>
<reference evidence="2 4" key="1">
    <citation type="journal article" date="2020" name="Cell">
        <title>Large-Scale Comparative Analyses of Tick Genomes Elucidate Their Genetic Diversity and Vector Capacities.</title>
        <authorList>
            <consortium name="Tick Genome and Microbiome Consortium (TIGMIC)"/>
            <person name="Jia N."/>
            <person name="Wang J."/>
            <person name="Shi W."/>
            <person name="Du L."/>
            <person name="Sun Y."/>
            <person name="Zhan W."/>
            <person name="Jiang J.F."/>
            <person name="Wang Q."/>
            <person name="Zhang B."/>
            <person name="Ji P."/>
            <person name="Bell-Sakyi L."/>
            <person name="Cui X.M."/>
            <person name="Yuan T.T."/>
            <person name="Jiang B.G."/>
            <person name="Yang W.F."/>
            <person name="Lam T.T."/>
            <person name="Chang Q.C."/>
            <person name="Ding S.J."/>
            <person name="Wang X.J."/>
            <person name="Zhu J.G."/>
            <person name="Ruan X.D."/>
            <person name="Zhao L."/>
            <person name="Wei J.T."/>
            <person name="Ye R.Z."/>
            <person name="Que T.C."/>
            <person name="Du C.H."/>
            <person name="Zhou Y.H."/>
            <person name="Cheng J.X."/>
            <person name="Dai P.F."/>
            <person name="Guo W.B."/>
            <person name="Han X.H."/>
            <person name="Huang E.J."/>
            <person name="Li L.F."/>
            <person name="Wei W."/>
            <person name="Gao Y.C."/>
            <person name="Liu J.Z."/>
            <person name="Shao H.Z."/>
            <person name="Wang X."/>
            <person name="Wang C.C."/>
            <person name="Yang T.C."/>
            <person name="Huo Q.B."/>
            <person name="Li W."/>
            <person name="Chen H.Y."/>
            <person name="Chen S.E."/>
            <person name="Zhou L.G."/>
            <person name="Ni X.B."/>
            <person name="Tian J.H."/>
            <person name="Sheng Y."/>
            <person name="Liu T."/>
            <person name="Pan Y.S."/>
            <person name="Xia L.Y."/>
            <person name="Li J."/>
            <person name="Zhao F."/>
            <person name="Cao W.C."/>
        </authorList>
    </citation>
    <scope>NUCLEOTIDE SEQUENCE [LARGE SCALE GENOMIC DNA]</scope>
    <source>
        <strain evidence="2">HaeL-2018</strain>
    </source>
</reference>
<accession>A0A9J6FLL3</accession>
<proteinExistence type="predicted"/>
<dbReference type="VEuPathDB" id="VectorBase:HLOH_040892"/>
<dbReference type="OMA" id="SHWRLIT"/>
<sequence length="113" mass="12586">MSEREQKFVEIGLSAQKAKETAKNAALSQGLFDAILAAEKLAHRPVSKATGTLLYHVETKMKGQIKQFEPMLIEYVALGKLDSEAKLTGTDQAAANTRRSQVDRVLVPFLRRW</sequence>
<evidence type="ECO:0000259" key="1">
    <source>
        <dbReference type="Pfam" id="PF04558"/>
    </source>
</evidence>
<dbReference type="InterPro" id="IPR007639">
    <property type="entry name" value="Gln-tRNA-synth_Ib_RNA-bd_N"/>
</dbReference>
<dbReference type="InterPro" id="IPR042558">
    <property type="entry name" value="Gln-tRNA-synth_Ib_RNA-bd_N_1"/>
</dbReference>
<evidence type="ECO:0000313" key="2">
    <source>
        <dbReference type="EMBL" id="KAH9364002.1"/>
    </source>
</evidence>
<dbReference type="AlphaFoldDB" id="A0A9J6FLL3"/>
<dbReference type="Gene3D" id="1.10.8.1290">
    <property type="entry name" value="Glutaminyl-tRNA synthetase, non-specific RNA binding region part 1, domain 1"/>
    <property type="match status" value="1"/>
</dbReference>
<protein>
    <recommendedName>
        <fullName evidence="1">Glutaminyl-tRNA synthetase class Ib non-specific RNA-binding domain-containing protein</fullName>
    </recommendedName>
</protein>
<evidence type="ECO:0000313" key="3">
    <source>
        <dbReference type="EMBL" id="KAH9364019.1"/>
    </source>
</evidence>
<dbReference type="GO" id="GO:0005524">
    <property type="term" value="F:ATP binding"/>
    <property type="evidence" value="ECO:0007669"/>
    <property type="project" value="InterPro"/>
</dbReference>
<dbReference type="OrthoDB" id="10250478at2759"/>
<dbReference type="GO" id="GO:0004812">
    <property type="term" value="F:aminoacyl-tRNA ligase activity"/>
    <property type="evidence" value="ECO:0007669"/>
    <property type="project" value="InterPro"/>
</dbReference>
<gene>
    <name evidence="3" type="ORF">HPB48_015354</name>
    <name evidence="2" type="ORF">HPB48_015652</name>
</gene>
<dbReference type="Proteomes" id="UP000821853">
    <property type="component" value="Chromosome 10"/>
</dbReference>
<dbReference type="VEuPathDB" id="VectorBase:HLOH_062526"/>
<organism evidence="2 4">
    <name type="scientific">Haemaphysalis longicornis</name>
    <name type="common">Bush tick</name>
    <dbReference type="NCBI Taxonomy" id="44386"/>
    <lineage>
        <taxon>Eukaryota</taxon>
        <taxon>Metazoa</taxon>
        <taxon>Ecdysozoa</taxon>
        <taxon>Arthropoda</taxon>
        <taxon>Chelicerata</taxon>
        <taxon>Arachnida</taxon>
        <taxon>Acari</taxon>
        <taxon>Parasitiformes</taxon>
        <taxon>Ixodida</taxon>
        <taxon>Ixodoidea</taxon>
        <taxon>Ixodidae</taxon>
        <taxon>Haemaphysalinae</taxon>
        <taxon>Haemaphysalis</taxon>
    </lineage>
</organism>
<dbReference type="EMBL" id="JABSTR010000002">
    <property type="protein sequence ID" value="KAH9364019.1"/>
    <property type="molecule type" value="Genomic_DNA"/>
</dbReference>
<dbReference type="Pfam" id="PF04558">
    <property type="entry name" value="tRNA_synt_1c_R1"/>
    <property type="match status" value="1"/>
</dbReference>
<name>A0A9J6FLL3_HAELO</name>
<dbReference type="GO" id="GO:0005737">
    <property type="term" value="C:cytoplasm"/>
    <property type="evidence" value="ECO:0007669"/>
    <property type="project" value="InterPro"/>
</dbReference>
<evidence type="ECO:0000313" key="4">
    <source>
        <dbReference type="Proteomes" id="UP000821853"/>
    </source>
</evidence>
<keyword evidence="4" id="KW-1185">Reference proteome</keyword>
<dbReference type="GO" id="GO:0006418">
    <property type="term" value="P:tRNA aminoacylation for protein translation"/>
    <property type="evidence" value="ECO:0007669"/>
    <property type="project" value="InterPro"/>
</dbReference>
<feature type="domain" description="Glutaminyl-tRNA synthetase class Ib non-specific RNA-binding" evidence="1">
    <location>
        <begin position="4"/>
        <end position="88"/>
    </location>
</feature>